<sequence>MSVHGVCLLFASGARPDRLAVREFAGRHATVSVSFDPAERPPLKAVDAQSIAAGEMPDLEEHQWIELVHSGLTFDLRGLVPPPGVPIPRTEYLVDFDRRPSKSDFEAIELVPGSHLSGGERTLPVLKAMFALARDIVHHFPTIEAVIWAPSQSVIGRRFFESTVTAWVDGGAFPALGLTAFRETVDGGLHSVGLDYLIGQELRIEPSLAADKVAATRLGVRLINQLVLVGRVTEGEYVIAPDGQRLRVEPSENGKFVRVQGE</sequence>
<name>A0A1Y6FI50_9SPHN</name>
<proteinExistence type="predicted"/>
<dbReference type="RefSeq" id="WP_086438452.1">
    <property type="nucleotide sequence ID" value="NZ_FXWG01000003.1"/>
</dbReference>
<dbReference type="EMBL" id="FXWG01000003">
    <property type="protein sequence ID" value="SMQ74367.1"/>
    <property type="molecule type" value="Genomic_DNA"/>
</dbReference>
<accession>A0A1Y6FI50</accession>
<evidence type="ECO:0008006" key="3">
    <source>
        <dbReference type="Google" id="ProtNLM"/>
    </source>
</evidence>
<protein>
    <recommendedName>
        <fullName evidence="3">DUF4261 domain-containing protein</fullName>
    </recommendedName>
</protein>
<dbReference type="Proteomes" id="UP000194420">
    <property type="component" value="Unassembled WGS sequence"/>
</dbReference>
<gene>
    <name evidence="1" type="ORF">SAMN06297468_2598</name>
</gene>
<reference evidence="2" key="1">
    <citation type="submission" date="2017-04" db="EMBL/GenBank/DDBJ databases">
        <authorList>
            <person name="Varghese N."/>
            <person name="Submissions S."/>
        </authorList>
    </citation>
    <scope>NUCLEOTIDE SEQUENCE [LARGE SCALE GENOMIC DNA]</scope>
</reference>
<evidence type="ECO:0000313" key="1">
    <source>
        <dbReference type="EMBL" id="SMQ74367.1"/>
    </source>
</evidence>
<keyword evidence="2" id="KW-1185">Reference proteome</keyword>
<dbReference type="OrthoDB" id="7427292at2"/>
<evidence type="ECO:0000313" key="2">
    <source>
        <dbReference type="Proteomes" id="UP000194420"/>
    </source>
</evidence>
<organism evidence="1 2">
    <name type="scientific">Altererythrobacter xiamenensis</name>
    <dbReference type="NCBI Taxonomy" id="1316679"/>
    <lineage>
        <taxon>Bacteria</taxon>
        <taxon>Pseudomonadati</taxon>
        <taxon>Pseudomonadota</taxon>
        <taxon>Alphaproteobacteria</taxon>
        <taxon>Sphingomonadales</taxon>
        <taxon>Erythrobacteraceae</taxon>
        <taxon>Altererythrobacter</taxon>
    </lineage>
</organism>
<dbReference type="AlphaFoldDB" id="A0A1Y6FI50"/>